<gene>
    <name evidence="2" type="ORF">CesoFtcFv8_001106</name>
</gene>
<sequence>MTTTTIVEVEGDVEMLMTTPPVLPLPPFLLLEMGGAKLLRWSRGRRLAGPANSGVNGSHASHGCSPRMDA</sequence>
<evidence type="ECO:0000313" key="3">
    <source>
        <dbReference type="Proteomes" id="UP001335648"/>
    </source>
</evidence>
<keyword evidence="3" id="KW-1185">Reference proteome</keyword>
<feature type="region of interest" description="Disordered" evidence="1">
    <location>
        <begin position="47"/>
        <end position="70"/>
    </location>
</feature>
<evidence type="ECO:0000313" key="2">
    <source>
        <dbReference type="EMBL" id="KAK5915524.1"/>
    </source>
</evidence>
<reference evidence="2 3" key="1">
    <citation type="journal article" date="2023" name="Mol. Biol. Evol.">
        <title>Genomics of Secondarily Temperate Adaptation in the Only Non-Antarctic Icefish.</title>
        <authorList>
            <person name="Rivera-Colon A.G."/>
            <person name="Rayamajhi N."/>
            <person name="Minhas B.F."/>
            <person name="Madrigal G."/>
            <person name="Bilyk K.T."/>
            <person name="Yoon V."/>
            <person name="Hune M."/>
            <person name="Gregory S."/>
            <person name="Cheng C.H.C."/>
            <person name="Catchen J.M."/>
        </authorList>
    </citation>
    <scope>NUCLEOTIDE SEQUENCE [LARGE SCALE GENOMIC DNA]</scope>
    <source>
        <strain evidence="2">JC2023a</strain>
    </source>
</reference>
<evidence type="ECO:0000256" key="1">
    <source>
        <dbReference type="SAM" id="MobiDB-lite"/>
    </source>
</evidence>
<dbReference type="Proteomes" id="UP001335648">
    <property type="component" value="Unassembled WGS sequence"/>
</dbReference>
<name>A0AAN8D580_9TELE</name>
<dbReference type="EMBL" id="JAULUE010002046">
    <property type="protein sequence ID" value="KAK5915524.1"/>
    <property type="molecule type" value="Genomic_DNA"/>
</dbReference>
<accession>A0AAN8D580</accession>
<protein>
    <submittedName>
        <fullName evidence="2">Uncharacterized protein</fullName>
    </submittedName>
</protein>
<proteinExistence type="predicted"/>
<dbReference type="AlphaFoldDB" id="A0AAN8D580"/>
<organism evidence="2 3">
    <name type="scientific">Champsocephalus esox</name>
    <name type="common">pike icefish</name>
    <dbReference type="NCBI Taxonomy" id="159716"/>
    <lineage>
        <taxon>Eukaryota</taxon>
        <taxon>Metazoa</taxon>
        <taxon>Chordata</taxon>
        <taxon>Craniata</taxon>
        <taxon>Vertebrata</taxon>
        <taxon>Euteleostomi</taxon>
        <taxon>Actinopterygii</taxon>
        <taxon>Neopterygii</taxon>
        <taxon>Teleostei</taxon>
        <taxon>Neoteleostei</taxon>
        <taxon>Acanthomorphata</taxon>
        <taxon>Eupercaria</taxon>
        <taxon>Perciformes</taxon>
        <taxon>Notothenioidei</taxon>
        <taxon>Channichthyidae</taxon>
        <taxon>Champsocephalus</taxon>
    </lineage>
</organism>
<comment type="caution">
    <text evidence="2">The sequence shown here is derived from an EMBL/GenBank/DDBJ whole genome shotgun (WGS) entry which is preliminary data.</text>
</comment>